<dbReference type="EMBL" id="JQ418541">
    <property type="protein sequence ID" value="AFK90450.1"/>
    <property type="molecule type" value="Genomic_DNA"/>
</dbReference>
<accession>I3W4C3</accession>
<protein>
    <submittedName>
        <fullName evidence="2">Uncharacterized protein</fullName>
    </submittedName>
</protein>
<keyword evidence="2" id="KW-0614">Plasmid</keyword>
<evidence type="ECO:0000256" key="1">
    <source>
        <dbReference type="SAM" id="MobiDB-lite"/>
    </source>
</evidence>
<proteinExistence type="predicted"/>
<feature type="region of interest" description="Disordered" evidence="1">
    <location>
        <begin position="1"/>
        <end position="29"/>
    </location>
</feature>
<geneLocation type="plasmid" evidence="2">
    <name>pSGSC3045-121</name>
</geneLocation>
<organism evidence="2">
    <name type="scientific">Salmonella enterica subsp. salamae</name>
    <dbReference type="NCBI Taxonomy" id="59202"/>
    <lineage>
        <taxon>Bacteria</taxon>
        <taxon>Pseudomonadati</taxon>
        <taxon>Pseudomonadota</taxon>
        <taxon>Gammaproteobacteria</taxon>
        <taxon>Enterobacterales</taxon>
        <taxon>Enterobacteriaceae</taxon>
        <taxon>Salmonella</taxon>
    </lineage>
</organism>
<dbReference type="AlphaFoldDB" id="I3W4C3"/>
<name>I3W4C3_SALER</name>
<sequence length="58" mass="6618">MEKASKQDGRRPARRAPVSPRENPGRLRLPERNFAAHSPLRCQSLLPGNARIIRDIFL</sequence>
<reference evidence="2" key="1">
    <citation type="submission" date="2012-01" db="EMBL/GenBank/DDBJ databases">
        <authorList>
            <person name="Summers A.O."/>
            <person name="Wireman J."/>
            <person name="Williams L.E."/>
        </authorList>
    </citation>
    <scope>NUCLEOTIDE SEQUENCE</scope>
    <source>
        <strain evidence="2">SGSC3045</strain>
        <plasmid evidence="2">pSGSC3045-121</plasmid>
    </source>
</reference>
<evidence type="ECO:0000313" key="2">
    <source>
        <dbReference type="EMBL" id="AFK90450.1"/>
    </source>
</evidence>
<feature type="compositionally biased region" description="Basic and acidic residues" evidence="1">
    <location>
        <begin position="1"/>
        <end position="11"/>
    </location>
</feature>